<gene>
    <name evidence="1" type="ORF">32HC_56</name>
</gene>
<proteinExistence type="predicted"/>
<dbReference type="EMBL" id="KJ028219">
    <property type="protein sequence ID" value="AHJ86334.1"/>
    <property type="molecule type" value="Genomic_DNA"/>
</dbReference>
<organism evidence="1 2">
    <name type="scientific">Mycobacterium phage 32HC</name>
    <dbReference type="NCBI Taxonomy" id="1445729"/>
    <lineage>
        <taxon>Viruses</taxon>
        <taxon>Duplodnaviria</taxon>
        <taxon>Heunggongvirae</taxon>
        <taxon>Uroviricota</taxon>
        <taxon>Caudoviricetes</taxon>
        <taxon>Trigintaduovirus</taxon>
        <taxon>Trigintaduovirus 32HC</taxon>
    </lineage>
</organism>
<keyword evidence="2" id="KW-1185">Reference proteome</keyword>
<dbReference type="KEGG" id="vg:18506019"/>
<protein>
    <submittedName>
        <fullName evidence="1">Uncharacterized protein</fullName>
    </submittedName>
</protein>
<dbReference type="RefSeq" id="YP_009009527.1">
    <property type="nucleotide sequence ID" value="NC_023602.1"/>
</dbReference>
<sequence length="52" mass="5889">MMANPNEHIDRANHHVAGDPDDVQIAIAHALIDLAEQLREMNNRARQIYGIE</sequence>
<accession>W8E8U3</accession>
<evidence type="ECO:0000313" key="1">
    <source>
        <dbReference type="EMBL" id="AHJ86334.1"/>
    </source>
</evidence>
<name>W8E8U3_9CAUD</name>
<reference evidence="1 2" key="1">
    <citation type="journal article" date="2014" name="Genome Announc.">
        <title>Complete genome sequences of nine mycobacteriophages.</title>
        <authorList>
            <person name="Franceschelli J.J."/>
            <person name="Suarez C.A."/>
            <person name="Teran L."/>
            <person name="Raya R.R."/>
            <person name="Morbidoni H.R."/>
        </authorList>
    </citation>
    <scope>NUCLEOTIDE SEQUENCE [LARGE SCALE GENOMIC DNA]</scope>
</reference>
<dbReference type="Proteomes" id="UP000201080">
    <property type="component" value="Segment"/>
</dbReference>
<evidence type="ECO:0000313" key="2">
    <source>
        <dbReference type="Proteomes" id="UP000201080"/>
    </source>
</evidence>